<dbReference type="GO" id="GO:0042254">
    <property type="term" value="P:ribosome biogenesis"/>
    <property type="evidence" value="ECO:0007669"/>
    <property type="project" value="UniProtKB-KW"/>
</dbReference>
<gene>
    <name evidence="16" type="ORF">DHEL01_v206142</name>
</gene>
<evidence type="ECO:0000256" key="2">
    <source>
        <dbReference type="ARBA" id="ARBA00022517"/>
    </source>
</evidence>
<keyword evidence="6 11" id="KW-0067">ATP-binding</keyword>
<evidence type="ECO:0000256" key="1">
    <source>
        <dbReference type="ARBA" id="ARBA00004123"/>
    </source>
</evidence>
<evidence type="ECO:0000256" key="4">
    <source>
        <dbReference type="ARBA" id="ARBA00022801"/>
    </source>
</evidence>
<dbReference type="OrthoDB" id="10261904at2759"/>
<dbReference type="PROSITE" id="PS51194">
    <property type="entry name" value="HELICASE_CTER"/>
    <property type="match status" value="1"/>
</dbReference>
<dbReference type="SMART" id="SM00490">
    <property type="entry name" value="HELICc"/>
    <property type="match status" value="1"/>
</dbReference>
<organism evidence="16 17">
    <name type="scientific">Diaporthe helianthi</name>
    <dbReference type="NCBI Taxonomy" id="158607"/>
    <lineage>
        <taxon>Eukaryota</taxon>
        <taxon>Fungi</taxon>
        <taxon>Dikarya</taxon>
        <taxon>Ascomycota</taxon>
        <taxon>Pezizomycotina</taxon>
        <taxon>Sordariomycetes</taxon>
        <taxon>Sordariomycetidae</taxon>
        <taxon>Diaporthales</taxon>
        <taxon>Diaporthaceae</taxon>
        <taxon>Diaporthe</taxon>
    </lineage>
</organism>
<dbReference type="InterPro" id="IPR050079">
    <property type="entry name" value="DEAD_box_RNA_helicase"/>
</dbReference>
<accession>A0A2P5HYZ8</accession>
<evidence type="ECO:0000256" key="5">
    <source>
        <dbReference type="ARBA" id="ARBA00022806"/>
    </source>
</evidence>
<keyword evidence="17" id="KW-1185">Reference proteome</keyword>
<dbReference type="Proteomes" id="UP000094444">
    <property type="component" value="Unassembled WGS sequence"/>
</dbReference>
<evidence type="ECO:0000256" key="8">
    <source>
        <dbReference type="ARBA" id="ARBA00023242"/>
    </source>
</evidence>
<dbReference type="SUPFAM" id="SSF52540">
    <property type="entry name" value="P-loop containing nucleoside triphosphate hydrolases"/>
    <property type="match status" value="2"/>
</dbReference>
<dbReference type="InterPro" id="IPR000629">
    <property type="entry name" value="RNA-helicase_DEAD-box_CS"/>
</dbReference>
<dbReference type="PROSITE" id="PS00039">
    <property type="entry name" value="DEAD_ATP_HELICASE"/>
    <property type="match status" value="1"/>
</dbReference>
<dbReference type="GO" id="GO:0003723">
    <property type="term" value="F:RNA binding"/>
    <property type="evidence" value="ECO:0007669"/>
    <property type="project" value="UniProtKB-KW"/>
</dbReference>
<dbReference type="PANTHER" id="PTHR47959:SF20">
    <property type="entry name" value="RNA HELICASE"/>
    <property type="match status" value="1"/>
</dbReference>
<dbReference type="InParanoid" id="A0A2P5HYZ8"/>
<dbReference type="PANTHER" id="PTHR47959">
    <property type="entry name" value="ATP-DEPENDENT RNA HELICASE RHLE-RELATED"/>
    <property type="match status" value="1"/>
</dbReference>
<dbReference type="STRING" id="158607.A0A2P5HYZ8"/>
<evidence type="ECO:0000256" key="3">
    <source>
        <dbReference type="ARBA" id="ARBA00022741"/>
    </source>
</evidence>
<keyword evidence="8" id="KW-0539">Nucleus</keyword>
<feature type="region of interest" description="Disordered" evidence="12">
    <location>
        <begin position="443"/>
        <end position="491"/>
    </location>
</feature>
<dbReference type="CDD" id="cd18787">
    <property type="entry name" value="SF2_C_DEAD"/>
    <property type="match status" value="1"/>
</dbReference>
<evidence type="ECO:0000313" key="16">
    <source>
        <dbReference type="EMBL" id="POS75465.1"/>
    </source>
</evidence>
<keyword evidence="7" id="KW-0694">RNA-binding</keyword>
<feature type="domain" description="DEAD-box RNA helicase Q" evidence="15">
    <location>
        <begin position="56"/>
        <end position="84"/>
    </location>
</feature>
<dbReference type="GO" id="GO:0005634">
    <property type="term" value="C:nucleus"/>
    <property type="evidence" value="ECO:0007669"/>
    <property type="project" value="UniProtKB-SubCell"/>
</dbReference>
<dbReference type="GO" id="GO:0016787">
    <property type="term" value="F:hydrolase activity"/>
    <property type="evidence" value="ECO:0007669"/>
    <property type="project" value="UniProtKB-KW"/>
</dbReference>
<proteinExistence type="inferred from homology"/>
<dbReference type="Pfam" id="PF00271">
    <property type="entry name" value="Helicase_C"/>
    <property type="match status" value="1"/>
</dbReference>
<keyword evidence="3 11" id="KW-0547">Nucleotide-binding</keyword>
<evidence type="ECO:0000259" key="14">
    <source>
        <dbReference type="PROSITE" id="PS51194"/>
    </source>
</evidence>
<keyword evidence="2" id="KW-0690">Ribosome biogenesis</keyword>
<dbReference type="InterPro" id="IPR027417">
    <property type="entry name" value="P-loop_NTPase"/>
</dbReference>
<evidence type="ECO:0000256" key="9">
    <source>
        <dbReference type="ARBA" id="ARBA00024350"/>
    </source>
</evidence>
<feature type="region of interest" description="Disordered" evidence="12">
    <location>
        <begin position="1"/>
        <end position="38"/>
    </location>
</feature>
<dbReference type="InterPro" id="IPR044765">
    <property type="entry name" value="DDX47/Rrp3_DEADc"/>
</dbReference>
<dbReference type="InterPro" id="IPR014001">
    <property type="entry name" value="Helicase_ATP-bd"/>
</dbReference>
<dbReference type="InterPro" id="IPR014014">
    <property type="entry name" value="RNA_helicase_DEAD_Q_motif"/>
</dbReference>
<dbReference type="CDD" id="cd17954">
    <property type="entry name" value="DEADc_DDX47"/>
    <property type="match status" value="1"/>
</dbReference>
<dbReference type="GO" id="GO:0003724">
    <property type="term" value="F:RNA helicase activity"/>
    <property type="evidence" value="ECO:0007669"/>
    <property type="project" value="InterPro"/>
</dbReference>
<evidence type="ECO:0000259" key="15">
    <source>
        <dbReference type="PROSITE" id="PS51195"/>
    </source>
</evidence>
<dbReference type="AlphaFoldDB" id="A0A2P5HYZ8"/>
<evidence type="ECO:0000256" key="7">
    <source>
        <dbReference type="ARBA" id="ARBA00022884"/>
    </source>
</evidence>
<dbReference type="PROSITE" id="PS51195">
    <property type="entry name" value="Q_MOTIF"/>
    <property type="match status" value="1"/>
</dbReference>
<dbReference type="InterPro" id="IPR011545">
    <property type="entry name" value="DEAD/DEAH_box_helicase_dom"/>
</dbReference>
<dbReference type="EMBL" id="MAVT02000484">
    <property type="protein sequence ID" value="POS75465.1"/>
    <property type="molecule type" value="Genomic_DNA"/>
</dbReference>
<protein>
    <submittedName>
        <fullName evidence="16">ATP-dependent rRNA helicase RRP3</fullName>
    </submittedName>
</protein>
<feature type="domain" description="Helicase C-terminal" evidence="14">
    <location>
        <begin position="285"/>
        <end position="433"/>
    </location>
</feature>
<evidence type="ECO:0000256" key="12">
    <source>
        <dbReference type="SAM" id="MobiDB-lite"/>
    </source>
</evidence>
<evidence type="ECO:0000256" key="6">
    <source>
        <dbReference type="ARBA" id="ARBA00022840"/>
    </source>
</evidence>
<dbReference type="InterPro" id="IPR001650">
    <property type="entry name" value="Helicase_C-like"/>
</dbReference>
<comment type="similarity">
    <text evidence="9">Belongs to the DEAD box helicase family. DDX47/RRP3 subfamily.</text>
</comment>
<sequence length="491" mass="54268">MSAVQSAKRQKISHGSPGPASPSAASSRSSEGPDASDVENIENGEMVTAEDAQASKTFKDLGVVDTLAEACATLKYEHPTQIQAESIPVALQGRDIVGLAETGSGKTAAFALPILQKLLDNPQPFYSLVLAPTRELAFQIGKTFEALGAVIRLRVCTIVGGMEFTPQQIALGKKPHIIVATPGRILDHMERTKGFSLRNLKYLVLDEADRLLELEFGPVIDKILKFLPRERNTFLFSATMSSKVESLQRASLHDPVRISVKDTKYQTVKTLITNYIFIPHKHKDTYLVYLMAVEFPGRSAVIFTRTVNETQRLAILLRTLGLGAIPMHGQLSQSNRLGALNKFKTGNRNILVATDVAARGLDIPNVDIVLNYDLPGDSKTYVHRVGRTARAGKSGRALNIVTQFQYDVEVFQRIEWALSDKQKEYPTERDEVMVFKARVEEAQRHARNEMKNLHADRDSGRKGATLKGRHRSAPSGKGGKRRRDDMDAEEG</sequence>
<dbReference type="SMART" id="SM00487">
    <property type="entry name" value="DEXDc"/>
    <property type="match status" value="1"/>
</dbReference>
<feature type="short sequence motif" description="Q motif" evidence="10">
    <location>
        <begin position="56"/>
        <end position="84"/>
    </location>
</feature>
<feature type="domain" description="Helicase ATP-binding" evidence="13">
    <location>
        <begin position="87"/>
        <end position="258"/>
    </location>
</feature>
<evidence type="ECO:0000256" key="10">
    <source>
        <dbReference type="PROSITE-ProRule" id="PRU00552"/>
    </source>
</evidence>
<name>A0A2P5HYZ8_DIAHE</name>
<keyword evidence="4 11" id="KW-0378">Hydrolase</keyword>
<reference evidence="16" key="1">
    <citation type="submission" date="2017-09" db="EMBL/GenBank/DDBJ databases">
        <title>Polyketide synthases of a Diaporthe helianthi virulent isolate.</title>
        <authorList>
            <person name="Baroncelli R."/>
        </authorList>
    </citation>
    <scope>NUCLEOTIDE SEQUENCE [LARGE SCALE GENOMIC DNA]</scope>
    <source>
        <strain evidence="16">7/96</strain>
    </source>
</reference>
<evidence type="ECO:0000259" key="13">
    <source>
        <dbReference type="PROSITE" id="PS51192"/>
    </source>
</evidence>
<evidence type="ECO:0000256" key="11">
    <source>
        <dbReference type="RuleBase" id="RU000492"/>
    </source>
</evidence>
<dbReference type="Gene3D" id="3.40.50.300">
    <property type="entry name" value="P-loop containing nucleotide triphosphate hydrolases"/>
    <property type="match status" value="2"/>
</dbReference>
<feature type="compositionally biased region" description="Low complexity" evidence="12">
    <location>
        <begin position="13"/>
        <end position="33"/>
    </location>
</feature>
<dbReference type="Pfam" id="PF00270">
    <property type="entry name" value="DEAD"/>
    <property type="match status" value="1"/>
</dbReference>
<dbReference type="FunCoup" id="A0A2P5HYZ8">
    <property type="interactions" value="1144"/>
</dbReference>
<dbReference type="GO" id="GO:0005524">
    <property type="term" value="F:ATP binding"/>
    <property type="evidence" value="ECO:0007669"/>
    <property type="project" value="UniProtKB-KW"/>
</dbReference>
<keyword evidence="5 11" id="KW-0347">Helicase</keyword>
<dbReference type="GO" id="GO:0010467">
    <property type="term" value="P:gene expression"/>
    <property type="evidence" value="ECO:0007669"/>
    <property type="project" value="UniProtKB-ARBA"/>
</dbReference>
<dbReference type="GO" id="GO:0005829">
    <property type="term" value="C:cytosol"/>
    <property type="evidence" value="ECO:0007669"/>
    <property type="project" value="TreeGrafter"/>
</dbReference>
<feature type="compositionally biased region" description="Basic and acidic residues" evidence="12">
    <location>
        <begin position="443"/>
        <end position="461"/>
    </location>
</feature>
<comment type="caution">
    <text evidence="16">The sequence shown here is derived from an EMBL/GenBank/DDBJ whole genome shotgun (WGS) entry which is preliminary data.</text>
</comment>
<comment type="subcellular location">
    <subcellularLocation>
        <location evidence="1">Nucleus</location>
    </subcellularLocation>
</comment>
<dbReference type="PROSITE" id="PS51192">
    <property type="entry name" value="HELICASE_ATP_BIND_1"/>
    <property type="match status" value="1"/>
</dbReference>
<evidence type="ECO:0000313" key="17">
    <source>
        <dbReference type="Proteomes" id="UP000094444"/>
    </source>
</evidence>